<evidence type="ECO:0000256" key="8">
    <source>
        <dbReference type="ARBA" id="ARBA00022777"/>
    </source>
</evidence>
<proteinExistence type="predicted"/>
<feature type="modified residue" description="4-aspartylphosphate" evidence="12">
    <location>
        <position position="787"/>
    </location>
</feature>
<dbReference type="Pfam" id="PF08446">
    <property type="entry name" value="PAS_2"/>
    <property type="match status" value="1"/>
</dbReference>
<evidence type="ECO:0000256" key="10">
    <source>
        <dbReference type="ARBA" id="ARBA00022991"/>
    </source>
</evidence>
<dbReference type="GO" id="GO:0006355">
    <property type="term" value="P:regulation of DNA-templated transcription"/>
    <property type="evidence" value="ECO:0007669"/>
    <property type="project" value="InterPro"/>
</dbReference>
<dbReference type="InterPro" id="IPR003018">
    <property type="entry name" value="GAF"/>
</dbReference>
<keyword evidence="6" id="KW-0808">Transferase</keyword>
<dbReference type="GO" id="GO:0000160">
    <property type="term" value="P:phosphorelay signal transduction system"/>
    <property type="evidence" value="ECO:0007669"/>
    <property type="project" value="InterPro"/>
</dbReference>
<keyword evidence="3" id="KW-0600">Photoreceptor protein</keyword>
<dbReference type="GO" id="GO:0005524">
    <property type="term" value="F:ATP binding"/>
    <property type="evidence" value="ECO:0007669"/>
    <property type="project" value="UniProtKB-KW"/>
</dbReference>
<keyword evidence="11" id="KW-0675">Receptor</keyword>
<dbReference type="EC" id="2.7.13.3" evidence="2"/>
<dbReference type="Pfam" id="PF01590">
    <property type="entry name" value="GAF"/>
    <property type="match status" value="1"/>
</dbReference>
<keyword evidence="4 12" id="KW-0597">Phosphoprotein</keyword>
<dbReference type="PANTHER" id="PTHR41523">
    <property type="entry name" value="TWO-COMPONENT SYSTEM SENSOR PROTEIN"/>
    <property type="match status" value="1"/>
</dbReference>
<evidence type="ECO:0000256" key="7">
    <source>
        <dbReference type="ARBA" id="ARBA00022741"/>
    </source>
</evidence>
<organism evidence="15 16">
    <name type="scientific">Pacificimonas flava</name>
    <dbReference type="NCBI Taxonomy" id="1234595"/>
    <lineage>
        <taxon>Bacteria</taxon>
        <taxon>Pseudomonadati</taxon>
        <taxon>Pseudomonadota</taxon>
        <taxon>Alphaproteobacteria</taxon>
        <taxon>Sphingomonadales</taxon>
        <taxon>Sphingosinicellaceae</taxon>
        <taxon>Pacificimonas</taxon>
    </lineage>
</organism>
<dbReference type="Pfam" id="PF00360">
    <property type="entry name" value="PHY"/>
    <property type="match status" value="1"/>
</dbReference>
<dbReference type="InterPro" id="IPR036890">
    <property type="entry name" value="HATPase_C_sf"/>
</dbReference>
<evidence type="ECO:0000256" key="4">
    <source>
        <dbReference type="ARBA" id="ARBA00022553"/>
    </source>
</evidence>
<accession>M2T8Z4</accession>
<dbReference type="Gene3D" id="3.30.565.10">
    <property type="entry name" value="Histidine kinase-like ATPase, C-terminal domain"/>
    <property type="match status" value="1"/>
</dbReference>
<dbReference type="GO" id="GO:0009881">
    <property type="term" value="F:photoreceptor activity"/>
    <property type="evidence" value="ECO:0007669"/>
    <property type="project" value="UniProtKB-KW"/>
</dbReference>
<evidence type="ECO:0000256" key="6">
    <source>
        <dbReference type="ARBA" id="ARBA00022679"/>
    </source>
</evidence>
<dbReference type="Gene3D" id="3.30.450.270">
    <property type="match status" value="1"/>
</dbReference>
<evidence type="ECO:0000256" key="11">
    <source>
        <dbReference type="ARBA" id="ARBA00023170"/>
    </source>
</evidence>
<evidence type="ECO:0000256" key="1">
    <source>
        <dbReference type="ARBA" id="ARBA00000085"/>
    </source>
</evidence>
<gene>
    <name evidence="15" type="ORF">C725_1582</name>
</gene>
<dbReference type="InterPro" id="IPR009219">
    <property type="entry name" value="Bactrphtchr_CheY"/>
</dbReference>
<dbReference type="InterPro" id="IPR011006">
    <property type="entry name" value="CheY-like_superfamily"/>
</dbReference>
<dbReference type="Pfam" id="PF07536">
    <property type="entry name" value="HWE_HK"/>
    <property type="match status" value="1"/>
</dbReference>
<comment type="caution">
    <text evidence="15">The sequence shown here is derived from an EMBL/GenBank/DDBJ whole genome shotgun (WGS) entry which is preliminary data.</text>
</comment>
<dbReference type="InterPro" id="IPR001294">
    <property type="entry name" value="Phytochrome"/>
</dbReference>
<dbReference type="PIRSF" id="PIRSF036397">
    <property type="entry name" value="Bactrphtchrm_rec"/>
    <property type="match status" value="1"/>
</dbReference>
<dbReference type="InterPro" id="IPR013654">
    <property type="entry name" value="PAS_2"/>
</dbReference>
<dbReference type="AlphaFoldDB" id="M2T8Z4"/>
<reference evidence="15 16" key="1">
    <citation type="journal article" date="2013" name="Genome Announc.">
        <title>Draft Genome Sequence of Strain JLT2015T, Belonging to the Family Sphingomonadaceae of the Alphaproteobacteria.</title>
        <authorList>
            <person name="Tang K."/>
            <person name="Liu K."/>
            <person name="Li S."/>
            <person name="Jiao N."/>
        </authorList>
    </citation>
    <scope>NUCLEOTIDE SEQUENCE [LARGE SCALE GENOMIC DNA]</scope>
    <source>
        <strain evidence="15 16">JLT2015</strain>
    </source>
</reference>
<evidence type="ECO:0000313" key="15">
    <source>
        <dbReference type="EMBL" id="EMD82984.1"/>
    </source>
</evidence>
<dbReference type="InterPro" id="IPR013515">
    <property type="entry name" value="Phytochrome_cen-reg"/>
</dbReference>
<comment type="catalytic activity">
    <reaction evidence="1">
        <text>ATP + protein L-histidine = ADP + protein N-phospho-L-histidine.</text>
        <dbReference type="EC" id="2.7.13.3"/>
    </reaction>
</comment>
<dbReference type="PANTHER" id="PTHR41523:SF7">
    <property type="entry name" value="HISTIDINE KINASE"/>
    <property type="match status" value="1"/>
</dbReference>
<dbReference type="InterPro" id="IPR011102">
    <property type="entry name" value="Sig_transdc_His_kinase_HWE"/>
</dbReference>
<evidence type="ECO:0000256" key="9">
    <source>
        <dbReference type="ARBA" id="ARBA00022840"/>
    </source>
</evidence>
<evidence type="ECO:0000259" key="13">
    <source>
        <dbReference type="PROSITE" id="PS50046"/>
    </source>
</evidence>
<dbReference type="SMART" id="SM00911">
    <property type="entry name" value="HWE_HK"/>
    <property type="match status" value="1"/>
</dbReference>
<keyword evidence="8 15" id="KW-0418">Kinase</keyword>
<dbReference type="GO" id="GO:0004673">
    <property type="term" value="F:protein histidine kinase activity"/>
    <property type="evidence" value="ECO:0007669"/>
    <property type="project" value="UniProtKB-EC"/>
</dbReference>
<evidence type="ECO:0000313" key="16">
    <source>
        <dbReference type="Proteomes" id="UP000011717"/>
    </source>
</evidence>
<dbReference type="SUPFAM" id="SSF55781">
    <property type="entry name" value="GAF domain-like"/>
    <property type="match status" value="2"/>
</dbReference>
<evidence type="ECO:0000256" key="3">
    <source>
        <dbReference type="ARBA" id="ARBA00022543"/>
    </source>
</evidence>
<dbReference type="SUPFAM" id="SSF52172">
    <property type="entry name" value="CheY-like"/>
    <property type="match status" value="1"/>
</dbReference>
<keyword evidence="7" id="KW-0547">Nucleotide-binding</keyword>
<dbReference type="SMART" id="SM00065">
    <property type="entry name" value="GAF"/>
    <property type="match status" value="1"/>
</dbReference>
<dbReference type="Gene3D" id="3.30.450.20">
    <property type="entry name" value="PAS domain"/>
    <property type="match status" value="1"/>
</dbReference>
<dbReference type="PRINTS" id="PR01033">
    <property type="entry name" value="PHYTOCHROME"/>
</dbReference>
<name>M2T8Z4_9SPHN</name>
<evidence type="ECO:0000256" key="2">
    <source>
        <dbReference type="ARBA" id="ARBA00012438"/>
    </source>
</evidence>
<keyword evidence="9" id="KW-0067">ATP-binding</keyword>
<keyword evidence="16" id="KW-1185">Reference proteome</keyword>
<keyword evidence="5" id="KW-0716">Sensory transduction</keyword>
<dbReference type="PROSITE" id="PS50046">
    <property type="entry name" value="PHYTOCHROME_2"/>
    <property type="match status" value="1"/>
</dbReference>
<dbReference type="SUPFAM" id="SSF55785">
    <property type="entry name" value="PYP-like sensor domain (PAS domain)"/>
    <property type="match status" value="1"/>
</dbReference>
<dbReference type="InterPro" id="IPR035965">
    <property type="entry name" value="PAS-like_dom_sf"/>
</dbReference>
<dbReference type="GO" id="GO:0009584">
    <property type="term" value="P:detection of visible light"/>
    <property type="evidence" value="ECO:0007669"/>
    <property type="project" value="InterPro"/>
</dbReference>
<feature type="domain" description="Phytochrome chromophore attachment site" evidence="13">
    <location>
        <begin position="149"/>
        <end position="306"/>
    </location>
</feature>
<dbReference type="Gene3D" id="3.30.450.40">
    <property type="match status" value="1"/>
</dbReference>
<dbReference type="PATRIC" id="fig|1234595.3.peg.1583"/>
<evidence type="ECO:0000256" key="12">
    <source>
        <dbReference type="PROSITE-ProRule" id="PRU00169"/>
    </source>
</evidence>
<dbReference type="InterPro" id="IPR043150">
    <property type="entry name" value="Phytochrome_PHY_sf"/>
</dbReference>
<dbReference type="InterPro" id="IPR016132">
    <property type="entry name" value="Phyto_chromo_attachment"/>
</dbReference>
<evidence type="ECO:0000256" key="5">
    <source>
        <dbReference type="ARBA" id="ARBA00022606"/>
    </source>
</evidence>
<dbReference type="OrthoDB" id="9760752at2"/>
<keyword evidence="10" id="KW-0157">Chromophore</keyword>
<evidence type="ECO:0000259" key="14">
    <source>
        <dbReference type="PROSITE" id="PS50110"/>
    </source>
</evidence>
<dbReference type="SMART" id="SM00448">
    <property type="entry name" value="REC"/>
    <property type="match status" value="1"/>
</dbReference>
<dbReference type="Gene3D" id="3.40.50.2300">
    <property type="match status" value="1"/>
</dbReference>
<dbReference type="EMBL" id="AMRV01000004">
    <property type="protein sequence ID" value="EMD82984.1"/>
    <property type="molecule type" value="Genomic_DNA"/>
</dbReference>
<dbReference type="Proteomes" id="UP000011717">
    <property type="component" value="Unassembled WGS sequence"/>
</dbReference>
<dbReference type="InterPro" id="IPR001789">
    <property type="entry name" value="Sig_transdc_resp-reg_receiver"/>
</dbReference>
<sequence>MNDYSAAVAFPKPALSECDREPIHILGHIQQFGYLFAVSSDWIIAHVSANVEDCLGAGPHELIGAPLSGYFEPTVVDALRRQLRMLHGENTVGRLFGLSMRRHGDLYDFAVHVSGDFIIIEAEPAGTGARGEHGGQVHALIDRLAGAESVSDIAHMAARQVSALTGFDRVMVYRFDRDGSGEVIAETKREDLESFLTLRYPRTDIPEQARELYKRNLIRIISDVNEQPVPILPPAGPSGGRLDLSLSKLRAVSRIHIEYLQNMGVGASMSISILHDGELWGMFVGHHYSARILSFELRTAAELYGQLFSFVLAKKLNEEERLQDRKARALHDRLMSQIAEGDRLDSNFDAIADAFRSVIACDGIAISVDGRYQQIGLTPTKEEFRQLSRFLSTGAASRVYDTDRLPAVYPPAAEFQAPVAGILAIPVSRQPRDYIVCFRKEVAQTVTWAGNPEKAVSEDEQGVRLSPRKSFAKWQETVTGRSKVFTQAERRAAEQLRMTLLEVVLRLTDAAARESGKAAERQELLIAELNHRVRNILNLIRGLVAQSQSDEDTVASFSEKIGGRIHALARAHDQVTKEQWAPAPLSALIATEKEAYLGGKQSRVSFSGDDCYLKPNAFTALSLVIHELMTNSAKYGALSDSSGHVDIVGECLDGGTLKLTWREIGGPPVQAPTRRGFGTTIIERSVPFELGGTADIEFAVTGLKAVFTIPPQQLGGRAQTRQEAQQSVKTMARISGNVLILEDNMIIAMDAEDMLKDLGAARVFTAGNVTQALGIIEDQPLSFALLDVNLGAGTSEDAAQALTDRGVPFTFSTGYGDAHGLTDKFPDAGVLQKPIDEDALAKVVKTLVG</sequence>
<dbReference type="PROSITE" id="PS50110">
    <property type="entry name" value="RESPONSE_REGULATORY"/>
    <property type="match status" value="1"/>
</dbReference>
<dbReference type="InterPro" id="IPR029016">
    <property type="entry name" value="GAF-like_dom_sf"/>
</dbReference>
<protein>
    <recommendedName>
        <fullName evidence="2">histidine kinase</fullName>
        <ecNumber evidence="2">2.7.13.3</ecNumber>
    </recommendedName>
</protein>
<dbReference type="RefSeq" id="WP_008601637.1">
    <property type="nucleotide sequence ID" value="NZ_AMRV01000004.1"/>
</dbReference>
<feature type="domain" description="Response regulatory" evidence="14">
    <location>
        <begin position="737"/>
        <end position="848"/>
    </location>
</feature>